<dbReference type="Proteomes" id="UP001371456">
    <property type="component" value="Unassembled WGS sequence"/>
</dbReference>
<dbReference type="AlphaFoldDB" id="A0AAN8YHR0"/>
<sequence>MTPTTMNPKISHYWKCSIQMMKTFLHLLQLLILIMKERKNQKEILAMKKSSNEDEEEEKQPENELMDEYESLWLDCMTLEDQITSRDSTMNGLKEKVKNPELSHKGKILASELQSALEEDIK</sequence>
<accession>A0AAN8YHR0</accession>
<feature type="region of interest" description="Disordered" evidence="1">
    <location>
        <begin position="45"/>
        <end position="64"/>
    </location>
</feature>
<dbReference type="EMBL" id="JBANQN010000005">
    <property type="protein sequence ID" value="KAK6789643.1"/>
    <property type="molecule type" value="Genomic_DNA"/>
</dbReference>
<gene>
    <name evidence="2" type="ORF">RDI58_013443</name>
</gene>
<organism evidence="2 3">
    <name type="scientific">Solanum bulbocastanum</name>
    <name type="common">Wild potato</name>
    <dbReference type="NCBI Taxonomy" id="147425"/>
    <lineage>
        <taxon>Eukaryota</taxon>
        <taxon>Viridiplantae</taxon>
        <taxon>Streptophyta</taxon>
        <taxon>Embryophyta</taxon>
        <taxon>Tracheophyta</taxon>
        <taxon>Spermatophyta</taxon>
        <taxon>Magnoliopsida</taxon>
        <taxon>eudicotyledons</taxon>
        <taxon>Gunneridae</taxon>
        <taxon>Pentapetalae</taxon>
        <taxon>asterids</taxon>
        <taxon>lamiids</taxon>
        <taxon>Solanales</taxon>
        <taxon>Solanaceae</taxon>
        <taxon>Solanoideae</taxon>
        <taxon>Solaneae</taxon>
        <taxon>Solanum</taxon>
    </lineage>
</organism>
<comment type="caution">
    <text evidence="2">The sequence shown here is derived from an EMBL/GenBank/DDBJ whole genome shotgun (WGS) entry which is preliminary data.</text>
</comment>
<evidence type="ECO:0000256" key="1">
    <source>
        <dbReference type="SAM" id="MobiDB-lite"/>
    </source>
</evidence>
<evidence type="ECO:0000313" key="3">
    <source>
        <dbReference type="Proteomes" id="UP001371456"/>
    </source>
</evidence>
<protein>
    <submittedName>
        <fullName evidence="2">Uncharacterized protein</fullName>
    </submittedName>
</protein>
<reference evidence="2 3" key="1">
    <citation type="submission" date="2024-02" db="EMBL/GenBank/DDBJ databases">
        <title>de novo genome assembly of Solanum bulbocastanum strain 11H21.</title>
        <authorList>
            <person name="Hosaka A.J."/>
        </authorList>
    </citation>
    <scope>NUCLEOTIDE SEQUENCE [LARGE SCALE GENOMIC DNA]</scope>
    <source>
        <tissue evidence="2">Young leaves</tissue>
    </source>
</reference>
<feature type="compositionally biased region" description="Acidic residues" evidence="1">
    <location>
        <begin position="53"/>
        <end position="64"/>
    </location>
</feature>
<proteinExistence type="predicted"/>
<evidence type="ECO:0000313" key="2">
    <source>
        <dbReference type="EMBL" id="KAK6789643.1"/>
    </source>
</evidence>
<name>A0AAN8YHR0_SOLBU</name>
<keyword evidence="3" id="KW-1185">Reference proteome</keyword>